<dbReference type="SUPFAM" id="SSF53098">
    <property type="entry name" value="Ribonuclease H-like"/>
    <property type="match status" value="1"/>
</dbReference>
<dbReference type="CDD" id="cd06141">
    <property type="entry name" value="WRN_exo"/>
    <property type="match status" value="1"/>
</dbReference>
<accession>A0ABD3CRK6</accession>
<dbReference type="InterPro" id="IPR002562">
    <property type="entry name" value="3'-5'_exonuclease_dom"/>
</dbReference>
<dbReference type="FunFam" id="3.30.420.10:FF:000054">
    <property type="entry name" value="Werner Syndrome-like exonuclease"/>
    <property type="match status" value="1"/>
</dbReference>
<organism evidence="4 5">
    <name type="scientific">Castilleja foliolosa</name>
    <dbReference type="NCBI Taxonomy" id="1961234"/>
    <lineage>
        <taxon>Eukaryota</taxon>
        <taxon>Viridiplantae</taxon>
        <taxon>Streptophyta</taxon>
        <taxon>Embryophyta</taxon>
        <taxon>Tracheophyta</taxon>
        <taxon>Spermatophyta</taxon>
        <taxon>Magnoliopsida</taxon>
        <taxon>eudicotyledons</taxon>
        <taxon>Gunneridae</taxon>
        <taxon>Pentapetalae</taxon>
        <taxon>asterids</taxon>
        <taxon>lamiids</taxon>
        <taxon>Lamiales</taxon>
        <taxon>Orobanchaceae</taxon>
        <taxon>Pedicularideae</taxon>
        <taxon>Castillejinae</taxon>
        <taxon>Castilleja</taxon>
    </lineage>
</organism>
<keyword evidence="5" id="KW-1185">Reference proteome</keyword>
<proteinExistence type="predicted"/>
<evidence type="ECO:0000256" key="2">
    <source>
        <dbReference type="ARBA" id="ARBA00022801"/>
    </source>
</evidence>
<comment type="caution">
    <text evidence="4">The sequence shown here is derived from an EMBL/GenBank/DDBJ whole genome shotgun (WGS) entry which is preliminary data.</text>
</comment>
<dbReference type="InterPro" id="IPR036397">
    <property type="entry name" value="RNaseH_sf"/>
</dbReference>
<name>A0ABD3CRK6_9LAMI</name>
<dbReference type="Pfam" id="PF01612">
    <property type="entry name" value="DNA_pol_A_exo1"/>
    <property type="match status" value="1"/>
</dbReference>
<evidence type="ECO:0000259" key="3">
    <source>
        <dbReference type="SMART" id="SM00474"/>
    </source>
</evidence>
<dbReference type="InterPro" id="IPR012337">
    <property type="entry name" value="RNaseH-like_sf"/>
</dbReference>
<dbReference type="InterPro" id="IPR051132">
    <property type="entry name" value="3-5_Exonuclease_domain"/>
</dbReference>
<evidence type="ECO:0000313" key="5">
    <source>
        <dbReference type="Proteomes" id="UP001632038"/>
    </source>
</evidence>
<dbReference type="AlphaFoldDB" id="A0ABD3CRK6"/>
<sequence length="223" mass="25387">MATYISNHHLQCSTHNTYTVFFSSDTILTTVTRDAATVSRWISEIRSMYEFCRLIVGLDVEWRPSYAQTQNPVATVQICVDRRCLIYQIIHTDYIPQTLHDFLSDSSFTFVGVGVQSDLDRLDAEYGIGRYARVVDLRGLAANRLGRPELKQVGLKQLVSLVLETEMEKPQRVTMSNWDNCLLTDDQVQYACIDAFLSFKIARVLRASDYPPDGLVNLLSSNF</sequence>
<dbReference type="SMART" id="SM00474">
    <property type="entry name" value="35EXOc"/>
    <property type="match status" value="1"/>
</dbReference>
<evidence type="ECO:0000256" key="1">
    <source>
        <dbReference type="ARBA" id="ARBA00022722"/>
    </source>
</evidence>
<keyword evidence="2" id="KW-0378">Hydrolase</keyword>
<dbReference type="EMBL" id="JAVIJP010000032">
    <property type="protein sequence ID" value="KAL3632600.1"/>
    <property type="molecule type" value="Genomic_DNA"/>
</dbReference>
<feature type="domain" description="3'-5' exonuclease" evidence="3">
    <location>
        <begin position="29"/>
        <end position="210"/>
    </location>
</feature>
<dbReference type="PANTHER" id="PTHR13620:SF105">
    <property type="entry name" value="OS01G0737700 PROTEIN"/>
    <property type="match status" value="1"/>
</dbReference>
<dbReference type="GO" id="GO:0008408">
    <property type="term" value="F:3'-5' exonuclease activity"/>
    <property type="evidence" value="ECO:0007669"/>
    <property type="project" value="UniProtKB-ARBA"/>
</dbReference>
<gene>
    <name evidence="4" type="ORF">CASFOL_025584</name>
</gene>
<dbReference type="Proteomes" id="UP001632038">
    <property type="component" value="Unassembled WGS sequence"/>
</dbReference>
<protein>
    <recommendedName>
        <fullName evidence="3">3'-5' exonuclease domain-containing protein</fullName>
    </recommendedName>
</protein>
<dbReference type="Gene3D" id="3.30.420.10">
    <property type="entry name" value="Ribonuclease H-like superfamily/Ribonuclease H"/>
    <property type="match status" value="1"/>
</dbReference>
<dbReference type="PANTHER" id="PTHR13620">
    <property type="entry name" value="3-5 EXONUCLEASE"/>
    <property type="match status" value="1"/>
</dbReference>
<keyword evidence="1" id="KW-0540">Nuclease</keyword>
<evidence type="ECO:0000313" key="4">
    <source>
        <dbReference type="EMBL" id="KAL3632600.1"/>
    </source>
</evidence>
<reference evidence="5" key="1">
    <citation type="journal article" date="2024" name="IScience">
        <title>Strigolactones Initiate the Formation of Haustorium-like Structures in Castilleja.</title>
        <authorList>
            <person name="Buerger M."/>
            <person name="Peterson D."/>
            <person name="Chory J."/>
        </authorList>
    </citation>
    <scope>NUCLEOTIDE SEQUENCE [LARGE SCALE GENOMIC DNA]</scope>
</reference>